<accession>A0A8S9RF70</accession>
<gene>
    <name evidence="1" type="ORF">F2Q69_00059831</name>
</gene>
<organism evidence="1 2">
    <name type="scientific">Brassica cretica</name>
    <name type="common">Mustard</name>
    <dbReference type="NCBI Taxonomy" id="69181"/>
    <lineage>
        <taxon>Eukaryota</taxon>
        <taxon>Viridiplantae</taxon>
        <taxon>Streptophyta</taxon>
        <taxon>Embryophyta</taxon>
        <taxon>Tracheophyta</taxon>
        <taxon>Spermatophyta</taxon>
        <taxon>Magnoliopsida</taxon>
        <taxon>eudicotyledons</taxon>
        <taxon>Gunneridae</taxon>
        <taxon>Pentapetalae</taxon>
        <taxon>rosids</taxon>
        <taxon>malvids</taxon>
        <taxon>Brassicales</taxon>
        <taxon>Brassicaceae</taxon>
        <taxon>Brassiceae</taxon>
        <taxon>Brassica</taxon>
    </lineage>
</organism>
<evidence type="ECO:0000313" key="2">
    <source>
        <dbReference type="Proteomes" id="UP000712600"/>
    </source>
</evidence>
<evidence type="ECO:0000313" key="1">
    <source>
        <dbReference type="EMBL" id="KAF3571366.1"/>
    </source>
</evidence>
<comment type="caution">
    <text evidence="1">The sequence shown here is derived from an EMBL/GenBank/DDBJ whole genome shotgun (WGS) entry which is preliminary data.</text>
</comment>
<reference evidence="1" key="1">
    <citation type="submission" date="2019-12" db="EMBL/GenBank/DDBJ databases">
        <title>Genome sequencing and annotation of Brassica cretica.</title>
        <authorList>
            <person name="Studholme D.J."/>
            <person name="Sarris P."/>
        </authorList>
    </citation>
    <scope>NUCLEOTIDE SEQUENCE</scope>
    <source>
        <strain evidence="1">PFS-109/04</strain>
        <tissue evidence="1">Leaf</tissue>
    </source>
</reference>
<sequence>MISYSMTLTWGRATRKSKRKKTPTRTRILIEDHGRFNLESPSLLLMDAYVLIELRGLGVKPERQSIWYDIGRTPFFCARCAFGYNSIKRCVKVAEKVHVKPANYLDSHQKILIGVASTGEIESEKRMTLKMKKTRMMIVRKVQKRRIRWCHGMRLSLSSSVISVIEVQVSQAEAKENPLGDAEEYFYNTSQKQAEERLKRYVVLVQAMFSWSMSVCQILIKMVATGKGNKSSFLNHFYAGWKGVFSGFTEAKMSN</sequence>
<proteinExistence type="predicted"/>
<name>A0A8S9RF70_BRACR</name>
<dbReference type="Proteomes" id="UP000712600">
    <property type="component" value="Unassembled WGS sequence"/>
</dbReference>
<dbReference type="AlphaFoldDB" id="A0A8S9RF70"/>
<dbReference type="EMBL" id="QGKX02000095">
    <property type="protein sequence ID" value="KAF3571366.1"/>
    <property type="molecule type" value="Genomic_DNA"/>
</dbReference>
<protein>
    <submittedName>
        <fullName evidence="1">Uncharacterized protein</fullName>
    </submittedName>
</protein>